<gene>
    <name evidence="1" type="ORF">NCTC11938_01719</name>
</gene>
<proteinExistence type="predicted"/>
<dbReference type="Proteomes" id="UP000254191">
    <property type="component" value="Unassembled WGS sequence"/>
</dbReference>
<reference evidence="1 2" key="1">
    <citation type="submission" date="2018-06" db="EMBL/GenBank/DDBJ databases">
        <authorList>
            <consortium name="Pathogen Informatics"/>
            <person name="Doyle S."/>
        </authorList>
    </citation>
    <scope>NUCLEOTIDE SEQUENCE [LARGE SCALE GENOMIC DNA]</scope>
    <source>
        <strain evidence="1 2">NCTC11938</strain>
    </source>
</reference>
<dbReference type="AlphaFoldDB" id="A0A379FIF7"/>
<organism evidence="1 2">
    <name type="scientific">Proteus mirabilis</name>
    <dbReference type="NCBI Taxonomy" id="584"/>
    <lineage>
        <taxon>Bacteria</taxon>
        <taxon>Pseudomonadati</taxon>
        <taxon>Pseudomonadota</taxon>
        <taxon>Gammaproteobacteria</taxon>
        <taxon>Enterobacterales</taxon>
        <taxon>Morganellaceae</taxon>
        <taxon>Proteus</taxon>
    </lineage>
</organism>
<evidence type="ECO:0000313" key="1">
    <source>
        <dbReference type="EMBL" id="SUC20284.1"/>
    </source>
</evidence>
<evidence type="ECO:0008006" key="3">
    <source>
        <dbReference type="Google" id="ProtNLM"/>
    </source>
</evidence>
<evidence type="ECO:0000313" key="2">
    <source>
        <dbReference type="Proteomes" id="UP000254191"/>
    </source>
</evidence>
<dbReference type="EMBL" id="UGTS01000004">
    <property type="protein sequence ID" value="SUC20284.1"/>
    <property type="molecule type" value="Genomic_DNA"/>
</dbReference>
<sequence length="72" mass="7266">MVTIPEATDGVNADELKDGVQTEVIVPGGSAAGDTLTLTITKPDGSTDTVEHTLTADEVTAGKADVTIPADK</sequence>
<name>A0A379FIF7_PROMI</name>
<protein>
    <recommendedName>
        <fullName evidence="3">RTX toxin</fullName>
    </recommendedName>
</protein>
<accession>A0A379FIF7</accession>